<dbReference type="InterPro" id="IPR027417">
    <property type="entry name" value="P-loop_NTPase"/>
</dbReference>
<gene>
    <name evidence="2" type="ORF">SAMN04488122_0676</name>
</gene>
<dbReference type="GO" id="GO:0016779">
    <property type="term" value="F:nucleotidyltransferase activity"/>
    <property type="evidence" value="ECO:0007669"/>
    <property type="project" value="UniProtKB-KW"/>
</dbReference>
<reference evidence="3" key="1">
    <citation type="submission" date="2016-10" db="EMBL/GenBank/DDBJ databases">
        <authorList>
            <person name="Varghese N."/>
            <person name="Submissions S."/>
        </authorList>
    </citation>
    <scope>NUCLEOTIDE SEQUENCE [LARGE SCALE GENOMIC DNA]</scope>
    <source>
        <strain evidence="3">DSM 3695</strain>
    </source>
</reference>
<keyword evidence="2" id="KW-0548">Nucleotidyltransferase</keyword>
<keyword evidence="3" id="KW-1185">Reference proteome</keyword>
<evidence type="ECO:0000259" key="1">
    <source>
        <dbReference type="Pfam" id="PF13521"/>
    </source>
</evidence>
<proteinExistence type="predicted"/>
<dbReference type="AlphaFoldDB" id="A0A1I0PAY0"/>
<dbReference type="EMBL" id="FOJG01000001">
    <property type="protein sequence ID" value="SEW11503.1"/>
    <property type="molecule type" value="Genomic_DNA"/>
</dbReference>
<name>A0A1I0PAY0_9BACT</name>
<dbReference type="Proteomes" id="UP000199310">
    <property type="component" value="Unassembled WGS sequence"/>
</dbReference>
<dbReference type="PANTHER" id="PTHR37512:SF1">
    <property type="entry name" value="NADR_TTD14 AAA DOMAIN-CONTAINING PROTEIN"/>
    <property type="match status" value="1"/>
</dbReference>
<evidence type="ECO:0000313" key="2">
    <source>
        <dbReference type="EMBL" id="SEW11503.1"/>
    </source>
</evidence>
<dbReference type="SUPFAM" id="SSF52540">
    <property type="entry name" value="P-loop containing nucleoside triphosphate hydrolases"/>
    <property type="match status" value="1"/>
</dbReference>
<keyword evidence="2" id="KW-0808">Transferase</keyword>
<sequence>MKKVVVIGPESTGKSTLSEKLASHFNTVWTPEYAREYLDQLHRPYEQSDLLEIAAGQIALEQHQAQKANQVLICDTDLYVIKVWSEHKYGNCDPRILAQIAKQQCDLYLLTYIDLPWEEDPQREYPDLQMRQYFYDIYRDIVIKSGVEWKDIRGSYEEREALAITAVESLLK</sequence>
<dbReference type="Gene3D" id="3.40.50.300">
    <property type="entry name" value="P-loop containing nucleotide triphosphate hydrolases"/>
    <property type="match status" value="1"/>
</dbReference>
<dbReference type="OrthoDB" id="9151999at2"/>
<dbReference type="InterPro" id="IPR052735">
    <property type="entry name" value="NAD_biosynth-regulator"/>
</dbReference>
<organism evidence="2 3">
    <name type="scientific">Chitinophaga arvensicola</name>
    <dbReference type="NCBI Taxonomy" id="29529"/>
    <lineage>
        <taxon>Bacteria</taxon>
        <taxon>Pseudomonadati</taxon>
        <taxon>Bacteroidota</taxon>
        <taxon>Chitinophagia</taxon>
        <taxon>Chitinophagales</taxon>
        <taxon>Chitinophagaceae</taxon>
        <taxon>Chitinophaga</taxon>
    </lineage>
</organism>
<protein>
    <submittedName>
        <fullName evidence="2">Nicotinamide-nucleotide adenylyltransferase, NadR type</fullName>
    </submittedName>
</protein>
<dbReference type="Pfam" id="PF13521">
    <property type="entry name" value="AAA_28"/>
    <property type="match status" value="1"/>
</dbReference>
<evidence type="ECO:0000313" key="3">
    <source>
        <dbReference type="Proteomes" id="UP000199310"/>
    </source>
</evidence>
<dbReference type="InterPro" id="IPR038727">
    <property type="entry name" value="NadR/Ttd14_AAA_dom"/>
</dbReference>
<dbReference type="STRING" id="29529.SAMN04488122_0676"/>
<accession>A0A1I0PAY0</accession>
<dbReference type="PANTHER" id="PTHR37512">
    <property type="entry name" value="TRIFUNCTIONAL NAD BIOSYNTHESIS/REGULATOR PROTEIN NADR"/>
    <property type="match status" value="1"/>
</dbReference>
<feature type="domain" description="NadR/Ttd14 AAA" evidence="1">
    <location>
        <begin position="3"/>
        <end position="159"/>
    </location>
</feature>
<dbReference type="RefSeq" id="WP_089890552.1">
    <property type="nucleotide sequence ID" value="NZ_FOJG01000001.1"/>
</dbReference>